<name>A0A8H6NFW0_9PEZI</name>
<dbReference type="OrthoDB" id="5396810at2759"/>
<organism evidence="3 4">
    <name type="scientific">Colletotrichum musicola</name>
    <dbReference type="NCBI Taxonomy" id="2175873"/>
    <lineage>
        <taxon>Eukaryota</taxon>
        <taxon>Fungi</taxon>
        <taxon>Dikarya</taxon>
        <taxon>Ascomycota</taxon>
        <taxon>Pezizomycotina</taxon>
        <taxon>Sordariomycetes</taxon>
        <taxon>Hypocreomycetidae</taxon>
        <taxon>Glomerellales</taxon>
        <taxon>Glomerellaceae</taxon>
        <taxon>Colletotrichum</taxon>
        <taxon>Colletotrichum orchidearum species complex</taxon>
    </lineage>
</organism>
<dbReference type="Proteomes" id="UP000639643">
    <property type="component" value="Unassembled WGS sequence"/>
</dbReference>
<evidence type="ECO:0000313" key="3">
    <source>
        <dbReference type="EMBL" id="KAF6831095.1"/>
    </source>
</evidence>
<protein>
    <recommendedName>
        <fullName evidence="5">Fucose-specific lectin</fullName>
    </recommendedName>
</protein>
<keyword evidence="4" id="KW-1185">Reference proteome</keyword>
<keyword evidence="2" id="KW-1133">Transmembrane helix</keyword>
<feature type="compositionally biased region" description="Polar residues" evidence="1">
    <location>
        <begin position="1"/>
        <end position="11"/>
    </location>
</feature>
<evidence type="ECO:0008006" key="5">
    <source>
        <dbReference type="Google" id="ProtNLM"/>
    </source>
</evidence>
<sequence length="494" mass="53682">MAGASGYSTLEVNPHQPPNEASGIESYHGNGLNPWDAEGRYLQENTNPYHKPSGESYELSDSPQPYEPHSAAATGSKRKGTICGISKIWFIGGLLIAVLVVIGAVAGGVAASSLRSRGSSADDAVPAEPTAPVDSILRISRLAAANRTLGTREEERTVIFQDGSGALMTRYRILPSSEWKTVNLTLKFESSTIPFKLPPGAPVAMGSCYDYGCGDTMAIFLGTDGMIHGIKESDFEGGAEWYEMEGLADAKLNASEGSQLAIAYSRFFNGEHDKNGEVFQTVRLLAYQDISGQILVANRSANWAATDVSWELPNFTRNISLAMIPQLRGSVLDQISLVGRVTGRTSASRADFVMSEAIYPQPETDDTWTRGSEILTGIAQPDSSNPGATQQFAVTMRHNWQDSVYLALHSNGTISGRIVGKHNETMQNIRLKEKSGELRMANFTAIATTMSGFLYGLINDTLREYSFDASDPSLLNFESIVYDRSVMESDRKKR</sequence>
<keyword evidence="2" id="KW-0812">Transmembrane</keyword>
<gene>
    <name evidence="3" type="ORF">CMUS01_07480</name>
</gene>
<accession>A0A8H6NFW0</accession>
<dbReference type="Gene3D" id="2.120.10.70">
    <property type="entry name" value="Fucose-specific lectin"/>
    <property type="match status" value="1"/>
</dbReference>
<dbReference type="AlphaFoldDB" id="A0A8H6NFW0"/>
<evidence type="ECO:0000256" key="2">
    <source>
        <dbReference type="SAM" id="Phobius"/>
    </source>
</evidence>
<comment type="caution">
    <text evidence="3">The sequence shown here is derived from an EMBL/GenBank/DDBJ whole genome shotgun (WGS) entry which is preliminary data.</text>
</comment>
<feature type="region of interest" description="Disordered" evidence="1">
    <location>
        <begin position="1"/>
        <end position="75"/>
    </location>
</feature>
<evidence type="ECO:0000313" key="4">
    <source>
        <dbReference type="Proteomes" id="UP000639643"/>
    </source>
</evidence>
<dbReference type="EMBL" id="WIGM01000269">
    <property type="protein sequence ID" value="KAF6831095.1"/>
    <property type="molecule type" value="Genomic_DNA"/>
</dbReference>
<evidence type="ECO:0000256" key="1">
    <source>
        <dbReference type="SAM" id="MobiDB-lite"/>
    </source>
</evidence>
<proteinExistence type="predicted"/>
<keyword evidence="2" id="KW-0472">Membrane</keyword>
<reference evidence="3" key="1">
    <citation type="journal article" date="2020" name="Phytopathology">
        <title>Genome Sequence Resources of Colletotrichum truncatum, C. plurivorum, C. musicola, and C. sojae: Four Species Pathogenic to Soybean (Glycine max).</title>
        <authorList>
            <person name="Rogerio F."/>
            <person name="Boufleur T.R."/>
            <person name="Ciampi-Guillardi M."/>
            <person name="Sukno S.A."/>
            <person name="Thon M.R."/>
            <person name="Massola Junior N.S."/>
            <person name="Baroncelli R."/>
        </authorList>
    </citation>
    <scope>NUCLEOTIDE SEQUENCE</scope>
    <source>
        <strain evidence="3">LFN0074</strain>
    </source>
</reference>
<feature type="transmembrane region" description="Helical" evidence="2">
    <location>
        <begin position="88"/>
        <end position="111"/>
    </location>
</feature>